<dbReference type="GO" id="GO:0004252">
    <property type="term" value="F:serine-type endopeptidase activity"/>
    <property type="evidence" value="ECO:0007669"/>
    <property type="project" value="InterPro"/>
</dbReference>
<keyword evidence="12" id="KW-1185">Reference proteome</keyword>
<evidence type="ECO:0000256" key="7">
    <source>
        <dbReference type="PIRSR" id="PIRSR600223-1"/>
    </source>
</evidence>
<dbReference type="InterPro" id="IPR019533">
    <property type="entry name" value="Peptidase_S26"/>
</dbReference>
<comment type="function">
    <text evidence="2">Essential for cell viability.</text>
</comment>
<evidence type="ECO:0000313" key="11">
    <source>
        <dbReference type="EMBL" id="SOC45040.1"/>
    </source>
</evidence>
<feature type="domain" description="Peptidase S26" evidence="10">
    <location>
        <begin position="6"/>
        <end position="167"/>
    </location>
</feature>
<dbReference type="CDD" id="cd06530">
    <property type="entry name" value="S26_SPase_I"/>
    <property type="match status" value="1"/>
</dbReference>
<dbReference type="GO" id="GO:0006465">
    <property type="term" value="P:signal peptide processing"/>
    <property type="evidence" value="ECO:0007669"/>
    <property type="project" value="InterPro"/>
</dbReference>
<dbReference type="InterPro" id="IPR036286">
    <property type="entry name" value="LexA/Signal_pep-like_sf"/>
</dbReference>
<evidence type="ECO:0000256" key="8">
    <source>
        <dbReference type="RuleBase" id="RU003993"/>
    </source>
</evidence>
<evidence type="ECO:0000256" key="6">
    <source>
        <dbReference type="ARBA" id="ARBA00022801"/>
    </source>
</evidence>
<dbReference type="Gene3D" id="2.10.109.10">
    <property type="entry name" value="Umud Fragment, subunit A"/>
    <property type="match status" value="1"/>
</dbReference>
<dbReference type="RefSeq" id="WP_097042790.1">
    <property type="nucleotide sequence ID" value="NZ_OBQF01000007.1"/>
</dbReference>
<evidence type="ECO:0000256" key="5">
    <source>
        <dbReference type="ARBA" id="ARBA00022670"/>
    </source>
</evidence>
<gene>
    <name evidence="11" type="ORF">SAMN05878391_2572</name>
</gene>
<keyword evidence="8" id="KW-0472">Membrane</keyword>
<feature type="transmembrane region" description="Helical" evidence="8">
    <location>
        <begin position="12"/>
        <end position="32"/>
    </location>
</feature>
<dbReference type="EMBL" id="OBQF01000007">
    <property type="protein sequence ID" value="SOC45040.1"/>
    <property type="molecule type" value="Genomic_DNA"/>
</dbReference>
<dbReference type="InterPro" id="IPR000223">
    <property type="entry name" value="Pept_S26A_signal_pept_1"/>
</dbReference>
<dbReference type="GO" id="GO:0005886">
    <property type="term" value="C:plasma membrane"/>
    <property type="evidence" value="ECO:0007669"/>
    <property type="project" value="UniProtKB-SubCell"/>
</dbReference>
<dbReference type="PRINTS" id="PR00727">
    <property type="entry name" value="LEADERPTASE"/>
</dbReference>
<dbReference type="PROSITE" id="PS00761">
    <property type="entry name" value="SPASE_I_3"/>
    <property type="match status" value="1"/>
</dbReference>
<dbReference type="InterPro" id="IPR019757">
    <property type="entry name" value="Pept_S26A_signal_pept_1_Lys-AS"/>
</dbReference>
<sequence length="176" mass="20124">MKKEILEWVMAIAIAIILIVVIRTFFFVTYTVDGLSMDPTLQDGDRVVVNKFMDNFTDYEYPEVVVFDSDMGPAYVKRVIGTPGDEVEMRDQQVYVNGEPLEEDYVVHTGESYMDNFTLSDLGVEGDVIPEDHYLVLGDNRPVSRDGRDFGLIHEDSIVGEVQLRFWPLNEITVNF</sequence>
<keyword evidence="8" id="KW-0812">Transmembrane</keyword>
<accession>A0A285UT71</accession>
<dbReference type="InterPro" id="IPR019756">
    <property type="entry name" value="Pept_S26A_signal_pept_1_Ser-AS"/>
</dbReference>
<keyword evidence="8" id="KW-1133">Transmembrane helix</keyword>
<keyword evidence="6 8" id="KW-0378">Hydrolase</keyword>
<evidence type="ECO:0000256" key="4">
    <source>
        <dbReference type="ARBA" id="ARBA00009370"/>
    </source>
</evidence>
<keyword evidence="5 8" id="KW-0645">Protease</keyword>
<dbReference type="GO" id="GO:0009003">
    <property type="term" value="F:signal peptidase activity"/>
    <property type="evidence" value="ECO:0007669"/>
    <property type="project" value="UniProtKB-EC"/>
</dbReference>
<reference evidence="12" key="1">
    <citation type="submission" date="2017-08" db="EMBL/GenBank/DDBJ databases">
        <authorList>
            <person name="Varghese N."/>
            <person name="Submissions S."/>
        </authorList>
    </citation>
    <scope>NUCLEOTIDE SEQUENCE [LARGE SCALE GENOMIC DNA]</scope>
    <source>
        <strain evidence="12">DSM 23173</strain>
    </source>
</reference>
<feature type="active site" evidence="7">
    <location>
        <position position="36"/>
    </location>
</feature>
<dbReference type="Proteomes" id="UP000219412">
    <property type="component" value="Unassembled WGS sequence"/>
</dbReference>
<name>A0A285UT71_9STAP</name>
<organism evidence="11 12">
    <name type="scientific">Salinicoccus kekensis</name>
    <dbReference type="NCBI Taxonomy" id="714307"/>
    <lineage>
        <taxon>Bacteria</taxon>
        <taxon>Bacillati</taxon>
        <taxon>Bacillota</taxon>
        <taxon>Bacilli</taxon>
        <taxon>Bacillales</taxon>
        <taxon>Staphylococcaceae</taxon>
        <taxon>Salinicoccus</taxon>
    </lineage>
</organism>
<comment type="similarity">
    <text evidence="4 9">Belongs to the peptidase S26 family.</text>
</comment>
<dbReference type="InterPro" id="IPR019758">
    <property type="entry name" value="Pept_S26A_signal_pept_1_CS"/>
</dbReference>
<comment type="subcellular location">
    <subcellularLocation>
        <location evidence="3">Cell membrane</location>
        <topology evidence="3">Single-pass type II membrane protein</topology>
    </subcellularLocation>
    <subcellularLocation>
        <location evidence="9">Membrane</location>
        <topology evidence="9">Single-pass type II membrane protein</topology>
    </subcellularLocation>
</comment>
<feature type="active site" evidence="7">
    <location>
        <position position="77"/>
    </location>
</feature>
<comment type="catalytic activity">
    <reaction evidence="1 8">
        <text>Cleavage of hydrophobic, N-terminal signal or leader sequences from secreted and periplasmic proteins.</text>
        <dbReference type="EC" id="3.4.21.89"/>
    </reaction>
</comment>
<dbReference type="PANTHER" id="PTHR43390:SF1">
    <property type="entry name" value="CHLOROPLAST PROCESSING PEPTIDASE"/>
    <property type="match status" value="1"/>
</dbReference>
<dbReference type="Pfam" id="PF10502">
    <property type="entry name" value="Peptidase_S26"/>
    <property type="match status" value="1"/>
</dbReference>
<evidence type="ECO:0000256" key="3">
    <source>
        <dbReference type="ARBA" id="ARBA00004401"/>
    </source>
</evidence>
<evidence type="ECO:0000256" key="1">
    <source>
        <dbReference type="ARBA" id="ARBA00000677"/>
    </source>
</evidence>
<dbReference type="AlphaFoldDB" id="A0A285UT71"/>
<evidence type="ECO:0000259" key="10">
    <source>
        <dbReference type="Pfam" id="PF10502"/>
    </source>
</evidence>
<dbReference type="OrthoDB" id="9802919at2"/>
<dbReference type="PROSITE" id="PS00760">
    <property type="entry name" value="SPASE_I_2"/>
    <property type="match status" value="1"/>
</dbReference>
<dbReference type="EC" id="3.4.21.89" evidence="8"/>
<dbReference type="PROSITE" id="PS00501">
    <property type="entry name" value="SPASE_I_1"/>
    <property type="match status" value="1"/>
</dbReference>
<evidence type="ECO:0000256" key="2">
    <source>
        <dbReference type="ARBA" id="ARBA00002312"/>
    </source>
</evidence>
<evidence type="ECO:0000256" key="9">
    <source>
        <dbReference type="RuleBase" id="RU362042"/>
    </source>
</evidence>
<dbReference type="PANTHER" id="PTHR43390">
    <property type="entry name" value="SIGNAL PEPTIDASE I"/>
    <property type="match status" value="1"/>
</dbReference>
<protein>
    <recommendedName>
        <fullName evidence="8">Signal peptidase I</fullName>
        <ecNumber evidence="8">3.4.21.89</ecNumber>
    </recommendedName>
</protein>
<dbReference type="NCBIfam" id="TIGR02227">
    <property type="entry name" value="sigpep_I_bact"/>
    <property type="match status" value="1"/>
</dbReference>
<evidence type="ECO:0000313" key="12">
    <source>
        <dbReference type="Proteomes" id="UP000219412"/>
    </source>
</evidence>
<proteinExistence type="inferred from homology"/>
<dbReference type="SUPFAM" id="SSF51306">
    <property type="entry name" value="LexA/Signal peptidase"/>
    <property type="match status" value="1"/>
</dbReference>